<reference evidence="10 11" key="1">
    <citation type="submission" date="2015-01" db="EMBL/GenBank/DDBJ databases">
        <title>Comparative genomics of the lactic acid bacteria isolated from the honey bee gut.</title>
        <authorList>
            <person name="Ellegaard K.M."/>
            <person name="Tamarit D."/>
            <person name="Javelind E."/>
            <person name="Olofsson T."/>
            <person name="Andersson S.G."/>
            <person name="Vasquez A."/>
        </authorList>
    </citation>
    <scope>NUCLEOTIDE SEQUENCE [LARGE SCALE GENOMIC DNA]</scope>
    <source>
        <strain evidence="10 11">Bin4</strain>
    </source>
</reference>
<evidence type="ECO:0000256" key="5">
    <source>
        <dbReference type="ARBA" id="ARBA00023163"/>
    </source>
</evidence>
<dbReference type="Pfam" id="PF00072">
    <property type="entry name" value="Response_reg"/>
    <property type="match status" value="1"/>
</dbReference>
<evidence type="ECO:0000256" key="6">
    <source>
        <dbReference type="PROSITE-ProRule" id="PRU00169"/>
    </source>
</evidence>
<evidence type="ECO:0000313" key="11">
    <source>
        <dbReference type="Proteomes" id="UP000033558"/>
    </source>
</evidence>
<dbReference type="PATRIC" id="fig|1218492.5.peg.503"/>
<evidence type="ECO:0000313" key="10">
    <source>
        <dbReference type="EMBL" id="KJY62592.1"/>
    </source>
</evidence>
<evidence type="ECO:0000256" key="2">
    <source>
        <dbReference type="ARBA" id="ARBA00023012"/>
    </source>
</evidence>
<feature type="domain" description="OmpR/PhoB-type" evidence="9">
    <location>
        <begin position="128"/>
        <end position="227"/>
    </location>
</feature>
<sequence>MGDQVTKILVIEDNRLLLEEMQTAFQKWNYQMGRIQNWDQVDDEVRRQQPDLVIMDITLPSYDGFYWTQKIREFSDVPLIFVSAAEMDPNAVRAIASGADDYIVKPFASEVLISKIQALLRRTQPQLATQLRFENYQLNVLTNVVTQGAHQVKLTPTEGLILKVFFMHPQQIITKKQLLQQIWQSGEFLDAAVLNVNMSRLRSKVATVGNLKEQLVTVRKRGYQLVSHANNY</sequence>
<dbReference type="GO" id="GO:0032993">
    <property type="term" value="C:protein-DNA complex"/>
    <property type="evidence" value="ECO:0007669"/>
    <property type="project" value="TreeGrafter"/>
</dbReference>
<dbReference type="AlphaFoldDB" id="A0A0F4LV03"/>
<dbReference type="CDD" id="cd00383">
    <property type="entry name" value="trans_reg_C"/>
    <property type="match status" value="1"/>
</dbReference>
<name>A0A0F4LV03_9LACO</name>
<dbReference type="InterPro" id="IPR001867">
    <property type="entry name" value="OmpR/PhoB-type_DNA-bd"/>
</dbReference>
<protein>
    <submittedName>
        <fullName evidence="10">Putative response regulator protein GraR</fullName>
    </submittedName>
</protein>
<dbReference type="PROSITE" id="PS50110">
    <property type="entry name" value="RESPONSE_REGULATORY"/>
    <property type="match status" value="1"/>
</dbReference>
<dbReference type="SMART" id="SM00448">
    <property type="entry name" value="REC"/>
    <property type="match status" value="1"/>
</dbReference>
<keyword evidence="1 6" id="KW-0597">Phosphoprotein</keyword>
<accession>A0A0F4LV03</accession>
<evidence type="ECO:0000256" key="1">
    <source>
        <dbReference type="ARBA" id="ARBA00022553"/>
    </source>
</evidence>
<dbReference type="Gene3D" id="6.10.250.690">
    <property type="match status" value="1"/>
</dbReference>
<dbReference type="InterPro" id="IPR011006">
    <property type="entry name" value="CheY-like_superfamily"/>
</dbReference>
<keyword evidence="5" id="KW-0804">Transcription</keyword>
<dbReference type="PANTHER" id="PTHR48111:SF43">
    <property type="entry name" value="STAGE 0 SPORULATION PROTEIN A HOMOLOG"/>
    <property type="match status" value="1"/>
</dbReference>
<evidence type="ECO:0000256" key="4">
    <source>
        <dbReference type="ARBA" id="ARBA00023125"/>
    </source>
</evidence>
<dbReference type="SUPFAM" id="SSF52172">
    <property type="entry name" value="CheY-like"/>
    <property type="match status" value="1"/>
</dbReference>
<dbReference type="SMART" id="SM00862">
    <property type="entry name" value="Trans_reg_C"/>
    <property type="match status" value="1"/>
</dbReference>
<gene>
    <name evidence="10" type="ORF">JG30_03810</name>
</gene>
<dbReference type="Gene3D" id="1.10.10.10">
    <property type="entry name" value="Winged helix-like DNA-binding domain superfamily/Winged helix DNA-binding domain"/>
    <property type="match status" value="1"/>
</dbReference>
<feature type="DNA-binding region" description="OmpR/PhoB-type" evidence="7">
    <location>
        <begin position="128"/>
        <end position="227"/>
    </location>
</feature>
<evidence type="ECO:0000256" key="3">
    <source>
        <dbReference type="ARBA" id="ARBA00023015"/>
    </source>
</evidence>
<dbReference type="Gene3D" id="3.40.50.2300">
    <property type="match status" value="1"/>
</dbReference>
<dbReference type="InterPro" id="IPR001789">
    <property type="entry name" value="Sig_transdc_resp-reg_receiver"/>
</dbReference>
<dbReference type="PROSITE" id="PS51755">
    <property type="entry name" value="OMPR_PHOB"/>
    <property type="match status" value="1"/>
</dbReference>
<dbReference type="GO" id="GO:0006355">
    <property type="term" value="P:regulation of DNA-templated transcription"/>
    <property type="evidence" value="ECO:0007669"/>
    <property type="project" value="InterPro"/>
</dbReference>
<dbReference type="GO" id="GO:0000156">
    <property type="term" value="F:phosphorelay response regulator activity"/>
    <property type="evidence" value="ECO:0007669"/>
    <property type="project" value="TreeGrafter"/>
</dbReference>
<dbReference type="InterPro" id="IPR036388">
    <property type="entry name" value="WH-like_DNA-bd_sf"/>
</dbReference>
<dbReference type="GO" id="GO:0000976">
    <property type="term" value="F:transcription cis-regulatory region binding"/>
    <property type="evidence" value="ECO:0007669"/>
    <property type="project" value="TreeGrafter"/>
</dbReference>
<feature type="domain" description="Response regulatory" evidence="8">
    <location>
        <begin position="7"/>
        <end position="120"/>
    </location>
</feature>
<keyword evidence="3" id="KW-0805">Transcription regulation</keyword>
<dbReference type="Pfam" id="PF00486">
    <property type="entry name" value="Trans_reg_C"/>
    <property type="match status" value="1"/>
</dbReference>
<proteinExistence type="predicted"/>
<feature type="modified residue" description="4-aspartylphosphate" evidence="6">
    <location>
        <position position="56"/>
    </location>
</feature>
<dbReference type="InterPro" id="IPR039420">
    <property type="entry name" value="WalR-like"/>
</dbReference>
<organism evidence="10 11">
    <name type="scientific">Bombilactobacillus mellifer</name>
    <dbReference type="NCBI Taxonomy" id="1218492"/>
    <lineage>
        <taxon>Bacteria</taxon>
        <taxon>Bacillati</taxon>
        <taxon>Bacillota</taxon>
        <taxon>Bacilli</taxon>
        <taxon>Lactobacillales</taxon>
        <taxon>Lactobacillaceae</taxon>
        <taxon>Bombilactobacillus</taxon>
    </lineage>
</organism>
<dbReference type="PANTHER" id="PTHR48111">
    <property type="entry name" value="REGULATOR OF RPOS"/>
    <property type="match status" value="1"/>
</dbReference>
<evidence type="ECO:0000256" key="7">
    <source>
        <dbReference type="PROSITE-ProRule" id="PRU01091"/>
    </source>
</evidence>
<keyword evidence="4 7" id="KW-0238">DNA-binding</keyword>
<evidence type="ECO:0000259" key="8">
    <source>
        <dbReference type="PROSITE" id="PS50110"/>
    </source>
</evidence>
<dbReference type="Proteomes" id="UP000033558">
    <property type="component" value="Unassembled WGS sequence"/>
</dbReference>
<dbReference type="STRING" id="1218492.JG30_03810"/>
<evidence type="ECO:0000259" key="9">
    <source>
        <dbReference type="PROSITE" id="PS51755"/>
    </source>
</evidence>
<dbReference type="EMBL" id="JXJQ01000005">
    <property type="protein sequence ID" value="KJY62592.1"/>
    <property type="molecule type" value="Genomic_DNA"/>
</dbReference>
<dbReference type="GO" id="GO:0005829">
    <property type="term" value="C:cytosol"/>
    <property type="evidence" value="ECO:0007669"/>
    <property type="project" value="TreeGrafter"/>
</dbReference>
<keyword evidence="2" id="KW-0902">Two-component regulatory system</keyword>
<keyword evidence="11" id="KW-1185">Reference proteome</keyword>
<dbReference type="HOGENOM" id="CLU_000445_30_3_9"/>
<comment type="caution">
    <text evidence="10">The sequence shown here is derived from an EMBL/GenBank/DDBJ whole genome shotgun (WGS) entry which is preliminary data.</text>
</comment>